<dbReference type="Pfam" id="PF12796">
    <property type="entry name" value="Ank_2"/>
    <property type="match status" value="1"/>
</dbReference>
<dbReference type="GO" id="GO:0085020">
    <property type="term" value="P:protein K6-linked ubiquitination"/>
    <property type="evidence" value="ECO:0007669"/>
    <property type="project" value="TreeGrafter"/>
</dbReference>
<feature type="repeat" description="ANK" evidence="3">
    <location>
        <begin position="289"/>
        <end position="321"/>
    </location>
</feature>
<evidence type="ECO:0000313" key="6">
    <source>
        <dbReference type="Proteomes" id="UP000479190"/>
    </source>
</evidence>
<dbReference type="PROSITE" id="PS50297">
    <property type="entry name" value="ANK_REP_REGION"/>
    <property type="match status" value="2"/>
</dbReference>
<feature type="region of interest" description="Disordered" evidence="4">
    <location>
        <begin position="759"/>
        <end position="782"/>
    </location>
</feature>
<gene>
    <name evidence="5" type="ORF">TBRA_LOCUS4549</name>
</gene>
<sequence>MKNIQSLSGGYTHNAQRAAREHDFNIISRAIVVRMSVELRDNIYVVRRCTSASRAGIRKEVQVHYGALNVLCNIEDMTDLPGRFDLSNYQVSDIEKQQIFDIALREKNLRILKLFANPLEQFCNRRCGTRDNRSMVHYLANLDLTADRYNTSEVDPLPIIEYLLQNARNRVDETGYSYFHGACQAGLVQAVERYIAAGVNVDLDTYECPPLHLAAQHRHERVVELLLGHGADPRGLDRREGSTPLHALARPSISRSATRSHFCDRRQPAARIVEALLAKGARIEARNRHGDTPLQSAVSRFDVELVRALLARGASLDNLNEDRMFGADFSVPELKNYALTLNIVETMRALQSAGYRMTFRTRLWIIKCWMRVRGNDTDHLLADYLDGENFHLSIYTCEFNIFIHKQLGLYLRQDAMHHLNEMCNRMKRIAKEEERDSFPAPEVSELFLERDILDKIKLTEKVSLLDLCRMNYAQGRAVLKRLEDWRVPDLHELPFLKLIVKRHLANVLIRPQLVLFAADFLERFLKLPYTVCRKIAEYSSDEDILRWSELTNEEYLAVESTPIEDQIQETNQKDLAVESTPIEDQIQETNQEDQVSPPILQRSERLRVQNQKRRKDEQNLVEQSLAVIPTYERAQIVHLPQKLCRNSGYILRAREGLGAIRLSSISVCAELTSLCTAILYQSDLRARVGEMRIAIPYTQKRLKPACCYPRRSGRVVLKRLENWRVPDICTRYPILEDDRQEARADEAAVGAVRGRLSVDASKSASRRNDDDDGIGSGAENGAAARGRCSCRVTMRSCAPQDDERDIDTISRPGTKKKYLRYTGRVSKTQYRESPRDFYSNYSPSDREQTSLIRYPRSACFTPRAFFTRRVPAIGRLSRKMRAHVARLCPRGESFYFIVRRVPCYAQRAKYIFIIIARRRRRFTSGQAESRRLGVAVSVSRRGRDLRLGVHRVEHGGSRAVAIQARVALVLGQLAVSERPGPLRRRMLRLRRRYLLAVAVVVVVLQRGQTSGVLASLKEKRGQ</sequence>
<dbReference type="Gene3D" id="1.25.40.20">
    <property type="entry name" value="Ankyrin repeat-containing domain"/>
    <property type="match status" value="1"/>
</dbReference>
<evidence type="ECO:0000256" key="2">
    <source>
        <dbReference type="ARBA" id="ARBA00023043"/>
    </source>
</evidence>
<dbReference type="AlphaFoldDB" id="A0A6H5ICQ6"/>
<keyword evidence="6" id="KW-1185">Reference proteome</keyword>
<feature type="repeat" description="ANK" evidence="3">
    <location>
        <begin position="210"/>
        <end position="238"/>
    </location>
</feature>
<dbReference type="Pfam" id="PF00023">
    <property type="entry name" value="Ank"/>
    <property type="match status" value="1"/>
</dbReference>
<protein>
    <submittedName>
        <fullName evidence="5">Uncharacterized protein</fullName>
    </submittedName>
</protein>
<proteinExistence type="predicted"/>
<organism evidence="5 6">
    <name type="scientific">Trichogramma brassicae</name>
    <dbReference type="NCBI Taxonomy" id="86971"/>
    <lineage>
        <taxon>Eukaryota</taxon>
        <taxon>Metazoa</taxon>
        <taxon>Ecdysozoa</taxon>
        <taxon>Arthropoda</taxon>
        <taxon>Hexapoda</taxon>
        <taxon>Insecta</taxon>
        <taxon>Pterygota</taxon>
        <taxon>Neoptera</taxon>
        <taxon>Endopterygota</taxon>
        <taxon>Hymenoptera</taxon>
        <taxon>Apocrita</taxon>
        <taxon>Proctotrupomorpha</taxon>
        <taxon>Chalcidoidea</taxon>
        <taxon>Trichogrammatidae</taxon>
        <taxon>Trichogramma</taxon>
    </lineage>
</organism>
<dbReference type="SMART" id="SM00248">
    <property type="entry name" value="ANK"/>
    <property type="match status" value="4"/>
</dbReference>
<evidence type="ECO:0000313" key="5">
    <source>
        <dbReference type="EMBL" id="CAB0032619.1"/>
    </source>
</evidence>
<dbReference type="PROSITE" id="PS50088">
    <property type="entry name" value="ANK_REPEAT"/>
    <property type="match status" value="2"/>
</dbReference>
<dbReference type="SUPFAM" id="SSF48403">
    <property type="entry name" value="Ankyrin repeat"/>
    <property type="match status" value="1"/>
</dbReference>
<reference evidence="5 6" key="1">
    <citation type="submission" date="2020-02" db="EMBL/GenBank/DDBJ databases">
        <authorList>
            <person name="Ferguson B K."/>
        </authorList>
    </citation>
    <scope>NUCLEOTIDE SEQUENCE [LARGE SCALE GENOMIC DNA]</scope>
</reference>
<dbReference type="InterPro" id="IPR002110">
    <property type="entry name" value="Ankyrin_rpt"/>
</dbReference>
<dbReference type="EMBL" id="CADCXV010000684">
    <property type="protein sequence ID" value="CAB0032619.1"/>
    <property type="molecule type" value="Genomic_DNA"/>
</dbReference>
<dbReference type="GO" id="GO:0004842">
    <property type="term" value="F:ubiquitin-protein transferase activity"/>
    <property type="evidence" value="ECO:0007669"/>
    <property type="project" value="TreeGrafter"/>
</dbReference>
<dbReference type="PANTHER" id="PTHR24171:SF8">
    <property type="entry name" value="BRCA1-ASSOCIATED RING DOMAIN PROTEIN 1"/>
    <property type="match status" value="1"/>
</dbReference>
<dbReference type="Proteomes" id="UP000479190">
    <property type="component" value="Unassembled WGS sequence"/>
</dbReference>
<keyword evidence="1" id="KW-0677">Repeat</keyword>
<evidence type="ECO:0000256" key="1">
    <source>
        <dbReference type="ARBA" id="ARBA00022737"/>
    </source>
</evidence>
<accession>A0A6H5ICQ6</accession>
<dbReference type="PANTHER" id="PTHR24171">
    <property type="entry name" value="ANKYRIN REPEAT DOMAIN-CONTAINING PROTEIN 39-RELATED"/>
    <property type="match status" value="1"/>
</dbReference>
<evidence type="ECO:0000256" key="4">
    <source>
        <dbReference type="SAM" id="MobiDB-lite"/>
    </source>
</evidence>
<name>A0A6H5ICQ6_9HYME</name>
<dbReference type="OrthoDB" id="439236at2759"/>
<dbReference type="GO" id="GO:0031436">
    <property type="term" value="C:BRCA1-BARD1 complex"/>
    <property type="evidence" value="ECO:0007669"/>
    <property type="project" value="TreeGrafter"/>
</dbReference>
<keyword evidence="2 3" id="KW-0040">ANK repeat</keyword>
<evidence type="ECO:0000256" key="3">
    <source>
        <dbReference type="PROSITE-ProRule" id="PRU00023"/>
    </source>
</evidence>
<dbReference type="InterPro" id="IPR036770">
    <property type="entry name" value="Ankyrin_rpt-contain_sf"/>
</dbReference>
<dbReference type="GO" id="GO:0070531">
    <property type="term" value="C:BRCA1-A complex"/>
    <property type="evidence" value="ECO:0007669"/>
    <property type="project" value="TreeGrafter"/>
</dbReference>